<organism evidence="4">
    <name type="scientific">Anisakis simplex</name>
    <name type="common">Herring worm</name>
    <dbReference type="NCBI Taxonomy" id="6269"/>
    <lineage>
        <taxon>Eukaryota</taxon>
        <taxon>Metazoa</taxon>
        <taxon>Ecdysozoa</taxon>
        <taxon>Nematoda</taxon>
        <taxon>Chromadorea</taxon>
        <taxon>Rhabditida</taxon>
        <taxon>Spirurina</taxon>
        <taxon>Ascaridomorpha</taxon>
        <taxon>Ascaridoidea</taxon>
        <taxon>Anisakidae</taxon>
        <taxon>Anisakis</taxon>
        <taxon>Anisakis simplex complex</taxon>
    </lineage>
</organism>
<sequence>MPVPQMNGSSRRGSGLGSGLMMAPAASGRMADMGRPQSMSSMAGDRRDVSPSRRTLDYNNRQHSHRGGGSAMDRPLRQQLSSDRGDRLGDADRIPPPEDDRRRMSASSASKNLDERRYRSDAASSSFDTRDRDTRRYPDEERRDDRYREPSPRSSMSRREDIDDRQVFFVYSDRDYEDRMDRRRNTSAERADRHDRGARSSTAVRSSSRSGELRRSRSIRESDQRRFEERVHAVPPSTTLPASTMHTNRLKKSRLARQHRSMSSSEDEMPSTSDGHSGEELVPRADVGISSEKDILRYIYGSTKLRNGRKAFSVNDLPTSKEQELLKQRAICIRQLNERSTEFFLIGEFN</sequence>
<dbReference type="EMBL" id="UYRR01034485">
    <property type="protein sequence ID" value="VDK61237.1"/>
    <property type="molecule type" value="Genomic_DNA"/>
</dbReference>
<feature type="compositionally biased region" description="Basic and acidic residues" evidence="1">
    <location>
        <begin position="83"/>
        <end position="103"/>
    </location>
</feature>
<dbReference type="AlphaFoldDB" id="A0A0M3KBH0"/>
<feature type="compositionally biased region" description="Low complexity" evidence="1">
    <location>
        <begin position="199"/>
        <end position="210"/>
    </location>
</feature>
<dbReference type="WBParaSite" id="ASIM_0001831701-mRNA-1">
    <property type="protein sequence ID" value="ASIM_0001831701-mRNA-1"/>
    <property type="gene ID" value="ASIM_0001831701"/>
</dbReference>
<proteinExistence type="predicted"/>
<dbReference type="Proteomes" id="UP000267096">
    <property type="component" value="Unassembled WGS sequence"/>
</dbReference>
<accession>A0A0M3KBH0</accession>
<evidence type="ECO:0000313" key="4">
    <source>
        <dbReference type="WBParaSite" id="ASIM_0001831701-mRNA-1"/>
    </source>
</evidence>
<reference evidence="2 3" key="2">
    <citation type="submission" date="2018-11" db="EMBL/GenBank/DDBJ databases">
        <authorList>
            <consortium name="Pathogen Informatics"/>
        </authorList>
    </citation>
    <scope>NUCLEOTIDE SEQUENCE [LARGE SCALE GENOMIC DNA]</scope>
</reference>
<keyword evidence="3" id="KW-1185">Reference proteome</keyword>
<protein>
    <submittedName>
        <fullName evidence="4">Arginine/serine-rich coiled-coil protein 2</fullName>
    </submittedName>
</protein>
<evidence type="ECO:0000256" key="1">
    <source>
        <dbReference type="SAM" id="MobiDB-lite"/>
    </source>
</evidence>
<feature type="compositionally biased region" description="Basic residues" evidence="1">
    <location>
        <begin position="248"/>
        <end position="260"/>
    </location>
</feature>
<reference evidence="4" key="1">
    <citation type="submission" date="2017-02" db="UniProtKB">
        <authorList>
            <consortium name="WormBaseParasite"/>
        </authorList>
    </citation>
    <scope>IDENTIFICATION</scope>
</reference>
<evidence type="ECO:0000313" key="3">
    <source>
        <dbReference type="Proteomes" id="UP000267096"/>
    </source>
</evidence>
<feature type="compositionally biased region" description="Polar residues" evidence="1">
    <location>
        <begin position="236"/>
        <end position="247"/>
    </location>
</feature>
<feature type="compositionally biased region" description="Basic and acidic residues" evidence="1">
    <location>
        <begin position="128"/>
        <end position="198"/>
    </location>
</feature>
<feature type="region of interest" description="Disordered" evidence="1">
    <location>
        <begin position="1"/>
        <end position="282"/>
    </location>
</feature>
<evidence type="ECO:0000313" key="2">
    <source>
        <dbReference type="EMBL" id="VDK61237.1"/>
    </source>
</evidence>
<feature type="compositionally biased region" description="Basic and acidic residues" evidence="1">
    <location>
        <begin position="211"/>
        <end position="232"/>
    </location>
</feature>
<gene>
    <name evidence="2" type="ORF">ASIM_LOCUS17718</name>
</gene>
<feature type="compositionally biased region" description="Basic and acidic residues" evidence="1">
    <location>
        <begin position="44"/>
        <end position="56"/>
    </location>
</feature>
<name>A0A0M3KBH0_ANISI</name>